<gene>
    <name evidence="1" type="ORF">EST38_g3037</name>
</gene>
<protein>
    <submittedName>
        <fullName evidence="1">Uncharacterized protein</fullName>
    </submittedName>
</protein>
<dbReference type="Gene3D" id="3.40.50.300">
    <property type="entry name" value="P-loop containing nucleotide triphosphate hydrolases"/>
    <property type="match status" value="1"/>
</dbReference>
<name>A0A4Q2DU49_9AGAR</name>
<proteinExistence type="predicted"/>
<organism evidence="1 2">
    <name type="scientific">Candolleomyces aberdarensis</name>
    <dbReference type="NCBI Taxonomy" id="2316362"/>
    <lineage>
        <taxon>Eukaryota</taxon>
        <taxon>Fungi</taxon>
        <taxon>Dikarya</taxon>
        <taxon>Basidiomycota</taxon>
        <taxon>Agaricomycotina</taxon>
        <taxon>Agaricomycetes</taxon>
        <taxon>Agaricomycetidae</taxon>
        <taxon>Agaricales</taxon>
        <taxon>Agaricineae</taxon>
        <taxon>Psathyrellaceae</taxon>
        <taxon>Candolleomyces</taxon>
    </lineage>
</organism>
<evidence type="ECO:0000313" key="1">
    <source>
        <dbReference type="EMBL" id="RXW22842.1"/>
    </source>
</evidence>
<sequence length="167" mass="18863">MLDGRLVTLIDTPDVNDTTRSDTDVLKMIARVLASTYQKRKTLAGVILVHRDTDDRFGGLSTRYFRMFREQCGDNSLKNVVILTNMWNEAGKRAGVKEEELATRDIFFEPALDKGVRTMRHNGSRKSALKVIRSLLNSDTGIIPQFVRETSIEKKSMFVFFVGGSPC</sequence>
<accession>A0A4Q2DU49</accession>
<reference evidence="1 2" key="1">
    <citation type="submission" date="2019-01" db="EMBL/GenBank/DDBJ databases">
        <title>Draft genome sequence of Psathyrella aberdarensis IHI B618.</title>
        <authorList>
            <person name="Buettner E."/>
            <person name="Kellner H."/>
        </authorList>
    </citation>
    <scope>NUCLEOTIDE SEQUENCE [LARGE SCALE GENOMIC DNA]</scope>
    <source>
        <strain evidence="1 2">IHI B618</strain>
    </source>
</reference>
<dbReference type="Proteomes" id="UP000290288">
    <property type="component" value="Unassembled WGS sequence"/>
</dbReference>
<dbReference type="OrthoDB" id="8954335at2759"/>
<comment type="caution">
    <text evidence="1">The sequence shown here is derived from an EMBL/GenBank/DDBJ whole genome shotgun (WGS) entry which is preliminary data.</text>
</comment>
<dbReference type="EMBL" id="SDEE01000059">
    <property type="protein sequence ID" value="RXW22842.1"/>
    <property type="molecule type" value="Genomic_DNA"/>
</dbReference>
<dbReference type="InterPro" id="IPR027417">
    <property type="entry name" value="P-loop_NTPase"/>
</dbReference>
<dbReference type="SUPFAM" id="SSF52540">
    <property type="entry name" value="P-loop containing nucleoside triphosphate hydrolases"/>
    <property type="match status" value="1"/>
</dbReference>
<keyword evidence="2" id="KW-1185">Reference proteome</keyword>
<dbReference type="AlphaFoldDB" id="A0A4Q2DU49"/>
<evidence type="ECO:0000313" key="2">
    <source>
        <dbReference type="Proteomes" id="UP000290288"/>
    </source>
</evidence>
<dbReference type="STRING" id="2316362.A0A4Q2DU49"/>